<evidence type="ECO:0000256" key="2">
    <source>
        <dbReference type="ARBA" id="ARBA00022723"/>
    </source>
</evidence>
<feature type="compositionally biased region" description="Polar residues" evidence="8">
    <location>
        <begin position="203"/>
        <end position="220"/>
    </location>
</feature>
<dbReference type="GO" id="GO:0001657">
    <property type="term" value="P:ureteric bud development"/>
    <property type="evidence" value="ECO:0007669"/>
    <property type="project" value="UniProtKB-ARBA"/>
</dbReference>
<dbReference type="GO" id="GO:0009653">
    <property type="term" value="P:anatomical structure morphogenesis"/>
    <property type="evidence" value="ECO:0007669"/>
    <property type="project" value="TreeGrafter"/>
</dbReference>
<protein>
    <recommendedName>
        <fullName evidence="7">Mothers against decapentaplegic homolog</fullName>
        <shortName evidence="7">MAD homolog</shortName>
        <shortName evidence="7">Mothers against DPP homolog</shortName>
    </recommendedName>
    <alternativeName>
        <fullName evidence="7">SMAD family member</fullName>
    </alternativeName>
</protein>
<dbReference type="GO" id="GO:0000978">
    <property type="term" value="F:RNA polymerase II cis-regulatory region sequence-specific DNA binding"/>
    <property type="evidence" value="ECO:0007669"/>
    <property type="project" value="TreeGrafter"/>
</dbReference>
<accession>A0A8C6GY59</accession>
<evidence type="ECO:0000256" key="1">
    <source>
        <dbReference type="ARBA" id="ARBA00005545"/>
    </source>
</evidence>
<keyword evidence="4 7" id="KW-0805">Transcription regulation</keyword>
<dbReference type="Gene3D" id="2.60.200.10">
    <property type="match status" value="1"/>
</dbReference>
<reference evidence="11" key="2">
    <citation type="submission" date="2025-09" db="UniProtKB">
        <authorList>
            <consortium name="Ensembl"/>
        </authorList>
    </citation>
    <scope>IDENTIFICATION</scope>
</reference>
<dbReference type="InterPro" id="IPR017855">
    <property type="entry name" value="SMAD-like_dom_sf"/>
</dbReference>
<evidence type="ECO:0000259" key="10">
    <source>
        <dbReference type="PROSITE" id="PS51076"/>
    </source>
</evidence>
<sequence>MHPSTPISSLFSFTSPAVKRLLGWKQGDEEEKWAEKAVDSLVKKLKKKKGAMDELERALSCPGQPSKCVTIPRSLDGRLQVSHRKGLPHVIYCRVWRWPDLQSHHELKPLECCEFPFGSKQKEVCINPYHYRRVETPVLPPVLVPRHSEYNPQLSLLAKFRSASLHSEPLMPHNATYPDSFQQSLCPAAPPSSPGHVFPQSPCPTSYPHSPGSPSESDSPYQHSGVHLYYVGGEVYAECVSDSSIFVQSRNCNYQHGFHPATVCKIPSGCSLKVFNNQLFAQLLAQSVHHGFEVVYELTKMCTIRMSFVKGWGAEYHRQDVTSTPCWIEIHLHGPLQWLDKVLTQMGSPHNPISSVS</sequence>
<dbReference type="FunFam" id="3.90.520.10:FF:000001">
    <property type="entry name" value="Mothers against decapentaplegic homolog"/>
    <property type="match status" value="1"/>
</dbReference>
<dbReference type="GO" id="GO:0007179">
    <property type="term" value="P:transforming growth factor beta receptor signaling pathway"/>
    <property type="evidence" value="ECO:0007669"/>
    <property type="project" value="TreeGrafter"/>
</dbReference>
<dbReference type="GO" id="GO:0030509">
    <property type="term" value="P:BMP signaling pathway"/>
    <property type="evidence" value="ECO:0007669"/>
    <property type="project" value="TreeGrafter"/>
</dbReference>
<keyword evidence="6 7" id="KW-0539">Nucleus</keyword>
<dbReference type="Gene3D" id="3.90.520.10">
    <property type="entry name" value="SMAD MH1 domain"/>
    <property type="match status" value="1"/>
</dbReference>
<evidence type="ECO:0000259" key="9">
    <source>
        <dbReference type="PROSITE" id="PS51075"/>
    </source>
</evidence>
<dbReference type="InterPro" id="IPR001132">
    <property type="entry name" value="SMAD_dom_Dwarfin-type"/>
</dbReference>
<dbReference type="SMART" id="SM00524">
    <property type="entry name" value="DWB"/>
    <property type="match status" value="1"/>
</dbReference>
<feature type="domain" description="MH2" evidence="10">
    <location>
        <begin position="165"/>
        <end position="357"/>
    </location>
</feature>
<organism evidence="11 12">
    <name type="scientific">Mus spicilegus</name>
    <name type="common">Mound-building mouse</name>
    <dbReference type="NCBI Taxonomy" id="10103"/>
    <lineage>
        <taxon>Eukaryota</taxon>
        <taxon>Metazoa</taxon>
        <taxon>Chordata</taxon>
        <taxon>Craniata</taxon>
        <taxon>Vertebrata</taxon>
        <taxon>Euteleostomi</taxon>
        <taxon>Mammalia</taxon>
        <taxon>Eutheria</taxon>
        <taxon>Euarchontoglires</taxon>
        <taxon>Glires</taxon>
        <taxon>Rodentia</taxon>
        <taxon>Myomorpha</taxon>
        <taxon>Muroidea</taxon>
        <taxon>Muridae</taxon>
        <taxon>Murinae</taxon>
        <taxon>Mus</taxon>
        <taxon>Mus</taxon>
    </lineage>
</organism>
<keyword evidence="5 7" id="KW-0804">Transcription</keyword>
<dbReference type="InterPro" id="IPR013790">
    <property type="entry name" value="Dwarfin"/>
</dbReference>
<dbReference type="Ensembl" id="ENSMSIT00000016725.1">
    <property type="protein sequence ID" value="ENSMSIP00000013177.1"/>
    <property type="gene ID" value="ENSMSIG00000011407.1"/>
</dbReference>
<comment type="similarity">
    <text evidence="1 7">Belongs to the dwarfin/SMAD family.</text>
</comment>
<evidence type="ECO:0000256" key="5">
    <source>
        <dbReference type="ARBA" id="ARBA00023163"/>
    </source>
</evidence>
<evidence type="ECO:0000256" key="4">
    <source>
        <dbReference type="ARBA" id="ARBA00023015"/>
    </source>
</evidence>
<evidence type="ECO:0000256" key="3">
    <source>
        <dbReference type="ARBA" id="ARBA00022833"/>
    </source>
</evidence>
<dbReference type="InterPro" id="IPR003619">
    <property type="entry name" value="MAD_homology1_Dwarfin-type"/>
</dbReference>
<keyword evidence="3" id="KW-0862">Zinc</keyword>
<evidence type="ECO:0000256" key="8">
    <source>
        <dbReference type="SAM" id="MobiDB-lite"/>
    </source>
</evidence>
<dbReference type="PANTHER" id="PTHR13703">
    <property type="entry name" value="SMAD"/>
    <property type="match status" value="1"/>
</dbReference>
<dbReference type="SUPFAM" id="SSF49879">
    <property type="entry name" value="SMAD/FHA domain"/>
    <property type="match status" value="1"/>
</dbReference>
<dbReference type="InterPro" id="IPR008984">
    <property type="entry name" value="SMAD_FHA_dom_sf"/>
</dbReference>
<dbReference type="SUPFAM" id="SSF56366">
    <property type="entry name" value="SMAD MH1 domain"/>
    <property type="match status" value="1"/>
</dbReference>
<dbReference type="CDD" id="cd10490">
    <property type="entry name" value="MH1_SMAD_1_5_9"/>
    <property type="match status" value="1"/>
</dbReference>
<dbReference type="Pfam" id="PF03166">
    <property type="entry name" value="MH2"/>
    <property type="match status" value="1"/>
</dbReference>
<dbReference type="GO" id="GO:0060395">
    <property type="term" value="P:SMAD protein signal transduction"/>
    <property type="evidence" value="ECO:0007669"/>
    <property type="project" value="TreeGrafter"/>
</dbReference>
<feature type="region of interest" description="Disordered" evidence="8">
    <location>
        <begin position="187"/>
        <end position="220"/>
    </location>
</feature>
<dbReference type="Pfam" id="PF03165">
    <property type="entry name" value="MH1"/>
    <property type="match status" value="1"/>
</dbReference>
<evidence type="ECO:0000313" key="12">
    <source>
        <dbReference type="Proteomes" id="UP000694415"/>
    </source>
</evidence>
<name>A0A8C6GY59_MUSSI</name>
<dbReference type="InterPro" id="IPR013019">
    <property type="entry name" value="MAD_homology_MH1"/>
</dbReference>
<dbReference type="GO" id="GO:0070411">
    <property type="term" value="F:I-SMAD binding"/>
    <property type="evidence" value="ECO:0007669"/>
    <property type="project" value="TreeGrafter"/>
</dbReference>
<dbReference type="GO" id="GO:0005737">
    <property type="term" value="C:cytoplasm"/>
    <property type="evidence" value="ECO:0007669"/>
    <property type="project" value="UniProtKB-SubCell"/>
</dbReference>
<keyword evidence="12" id="KW-1185">Reference proteome</keyword>
<keyword evidence="2" id="KW-0479">Metal-binding</keyword>
<proteinExistence type="inferred from homology"/>
<evidence type="ECO:0000256" key="7">
    <source>
        <dbReference type="RuleBase" id="RU361195"/>
    </source>
</evidence>
<dbReference type="PANTHER" id="PTHR13703:SF41">
    <property type="entry name" value="MOTHERS AGAINST DECAPENTAPLEGIC HOMOLOG 9"/>
    <property type="match status" value="1"/>
</dbReference>
<comment type="subcellular location">
    <subcellularLocation>
        <location evidence="7">Cytoplasm</location>
    </subcellularLocation>
    <subcellularLocation>
        <location evidence="7">Nucleus</location>
    </subcellularLocation>
</comment>
<dbReference type="PROSITE" id="PS51076">
    <property type="entry name" value="MH2"/>
    <property type="match status" value="1"/>
</dbReference>
<dbReference type="AlphaFoldDB" id="A0A8C6GY59"/>
<dbReference type="GO" id="GO:0071144">
    <property type="term" value="C:heteromeric SMAD protein complex"/>
    <property type="evidence" value="ECO:0007669"/>
    <property type="project" value="TreeGrafter"/>
</dbReference>
<feature type="domain" description="MH1" evidence="9">
    <location>
        <begin position="16"/>
        <end position="140"/>
    </location>
</feature>
<dbReference type="GO" id="GO:0030154">
    <property type="term" value="P:cell differentiation"/>
    <property type="evidence" value="ECO:0007669"/>
    <property type="project" value="TreeGrafter"/>
</dbReference>
<reference evidence="11" key="1">
    <citation type="submission" date="2025-08" db="UniProtKB">
        <authorList>
            <consortium name="Ensembl"/>
        </authorList>
    </citation>
    <scope>IDENTIFICATION</scope>
</reference>
<dbReference type="Proteomes" id="UP000694415">
    <property type="component" value="Unplaced"/>
</dbReference>
<dbReference type="GO" id="GO:0046872">
    <property type="term" value="F:metal ion binding"/>
    <property type="evidence" value="ECO:0007669"/>
    <property type="project" value="UniProtKB-KW"/>
</dbReference>
<keyword evidence="7" id="KW-0963">Cytoplasm</keyword>
<evidence type="ECO:0000313" key="11">
    <source>
        <dbReference type="Ensembl" id="ENSMSIP00000013177.1"/>
    </source>
</evidence>
<dbReference type="PROSITE" id="PS51075">
    <property type="entry name" value="MH1"/>
    <property type="match status" value="1"/>
</dbReference>
<dbReference type="InterPro" id="IPR036578">
    <property type="entry name" value="SMAD_MH1_sf"/>
</dbReference>
<evidence type="ECO:0000256" key="6">
    <source>
        <dbReference type="ARBA" id="ARBA00023242"/>
    </source>
</evidence>
<dbReference type="SMART" id="SM00523">
    <property type="entry name" value="DWA"/>
    <property type="match status" value="1"/>
</dbReference>
<dbReference type="GO" id="GO:0000981">
    <property type="term" value="F:DNA-binding transcription factor activity, RNA polymerase II-specific"/>
    <property type="evidence" value="ECO:0007669"/>
    <property type="project" value="TreeGrafter"/>
</dbReference>
<dbReference type="GeneTree" id="ENSGT00940000154391"/>